<feature type="domain" description="Glycine transporter" evidence="8">
    <location>
        <begin position="8"/>
        <end position="80"/>
    </location>
</feature>
<gene>
    <name evidence="9" type="ORF">SAMN05660648_02892</name>
</gene>
<keyword evidence="5 7" id="KW-1133">Transmembrane helix</keyword>
<reference evidence="9 10" key="1">
    <citation type="submission" date="2016-10" db="EMBL/GenBank/DDBJ databases">
        <authorList>
            <person name="de Groot N.N."/>
        </authorList>
    </citation>
    <scope>NUCLEOTIDE SEQUENCE [LARGE SCALE GENOMIC DNA]</scope>
    <source>
        <strain evidence="9 10">DSM 2872</strain>
    </source>
</reference>
<dbReference type="Pfam" id="PF03458">
    <property type="entry name" value="Gly_transporter"/>
    <property type="match status" value="2"/>
</dbReference>
<sequence>MDSLTWVIFDIMGTIAFAVSGAMVAIQRRMDIFGIIVLAALTAVGGGMVRDVLAGITPPMALCNVTDFMLSIIIALLVSMAYSFWPYPPLNKNFMLWLYNMFDTVGLASFTITGMLTGLSRETGNPYVMPVLLGVITAVGGGILRDLMAHRMPAVLYKEIYATAALFGAVVSCSLQNYVDVVTMAWICFVLVILLRFSALHFGWHLFHPRADWHKRR</sequence>
<keyword evidence="4 7" id="KW-0812">Transmembrane</keyword>
<evidence type="ECO:0000256" key="3">
    <source>
        <dbReference type="ARBA" id="ARBA00022475"/>
    </source>
</evidence>
<dbReference type="EMBL" id="FNQG01000018">
    <property type="protein sequence ID" value="SEA35246.1"/>
    <property type="molecule type" value="Genomic_DNA"/>
</dbReference>
<dbReference type="AlphaFoldDB" id="A0A1H4AH86"/>
<feature type="transmembrane region" description="Helical" evidence="7">
    <location>
        <begin position="33"/>
        <end position="56"/>
    </location>
</feature>
<evidence type="ECO:0000313" key="10">
    <source>
        <dbReference type="Proteomes" id="UP000183469"/>
    </source>
</evidence>
<comment type="subcellular location">
    <subcellularLocation>
        <location evidence="1">Cell membrane</location>
        <topology evidence="1">Multi-pass membrane protein</topology>
    </subcellularLocation>
</comment>
<dbReference type="Proteomes" id="UP000183469">
    <property type="component" value="Unassembled WGS sequence"/>
</dbReference>
<evidence type="ECO:0000256" key="6">
    <source>
        <dbReference type="ARBA" id="ARBA00023136"/>
    </source>
</evidence>
<protein>
    <submittedName>
        <fullName evidence="9">Uncharacterized membrane protein YeiH</fullName>
    </submittedName>
</protein>
<feature type="transmembrane region" description="Helical" evidence="7">
    <location>
        <begin position="184"/>
        <end position="207"/>
    </location>
</feature>
<feature type="domain" description="Glycine transporter" evidence="8">
    <location>
        <begin position="101"/>
        <end position="175"/>
    </location>
</feature>
<dbReference type="InterPro" id="IPR005115">
    <property type="entry name" value="Gly_transporter"/>
</dbReference>
<dbReference type="PANTHER" id="PTHR30506">
    <property type="entry name" value="INNER MEMBRANE PROTEIN"/>
    <property type="match status" value="1"/>
</dbReference>
<proteinExistence type="inferred from homology"/>
<accession>A0A1H4AH86</accession>
<feature type="transmembrane region" description="Helical" evidence="7">
    <location>
        <begin position="160"/>
        <end position="178"/>
    </location>
</feature>
<feature type="transmembrane region" description="Helical" evidence="7">
    <location>
        <begin position="97"/>
        <end position="116"/>
    </location>
</feature>
<dbReference type="OrthoDB" id="9791874at2"/>
<keyword evidence="6 7" id="KW-0472">Membrane</keyword>
<feature type="transmembrane region" description="Helical" evidence="7">
    <location>
        <begin position="128"/>
        <end position="148"/>
    </location>
</feature>
<evidence type="ECO:0000256" key="5">
    <source>
        <dbReference type="ARBA" id="ARBA00022989"/>
    </source>
</evidence>
<evidence type="ECO:0000313" key="9">
    <source>
        <dbReference type="EMBL" id="SEA35246.1"/>
    </source>
</evidence>
<organism evidence="9 10">
    <name type="scientific">Selenomonas ruminantium</name>
    <dbReference type="NCBI Taxonomy" id="971"/>
    <lineage>
        <taxon>Bacteria</taxon>
        <taxon>Bacillati</taxon>
        <taxon>Bacillota</taxon>
        <taxon>Negativicutes</taxon>
        <taxon>Selenomonadales</taxon>
        <taxon>Selenomonadaceae</taxon>
        <taxon>Selenomonas</taxon>
    </lineage>
</organism>
<evidence type="ECO:0000256" key="1">
    <source>
        <dbReference type="ARBA" id="ARBA00004651"/>
    </source>
</evidence>
<evidence type="ECO:0000256" key="4">
    <source>
        <dbReference type="ARBA" id="ARBA00022692"/>
    </source>
</evidence>
<dbReference type="RefSeq" id="WP_074673482.1">
    <property type="nucleotide sequence ID" value="NZ_FNQG01000018.1"/>
</dbReference>
<evidence type="ECO:0000259" key="8">
    <source>
        <dbReference type="Pfam" id="PF03458"/>
    </source>
</evidence>
<name>A0A1H4AH86_SELRU</name>
<evidence type="ECO:0000256" key="7">
    <source>
        <dbReference type="SAM" id="Phobius"/>
    </source>
</evidence>
<dbReference type="PANTHER" id="PTHR30506:SF3">
    <property type="entry name" value="UPF0126 INNER MEMBRANE PROTEIN YADS-RELATED"/>
    <property type="match status" value="1"/>
</dbReference>
<feature type="transmembrane region" description="Helical" evidence="7">
    <location>
        <begin position="6"/>
        <end position="26"/>
    </location>
</feature>
<comment type="similarity">
    <text evidence="2">Belongs to the UPF0126 family.</text>
</comment>
<evidence type="ECO:0000256" key="2">
    <source>
        <dbReference type="ARBA" id="ARBA00008193"/>
    </source>
</evidence>
<feature type="transmembrane region" description="Helical" evidence="7">
    <location>
        <begin position="68"/>
        <end position="85"/>
    </location>
</feature>
<dbReference type="GO" id="GO:0005886">
    <property type="term" value="C:plasma membrane"/>
    <property type="evidence" value="ECO:0007669"/>
    <property type="project" value="UniProtKB-SubCell"/>
</dbReference>
<keyword evidence="3" id="KW-1003">Cell membrane</keyword>